<dbReference type="Pfam" id="PF02586">
    <property type="entry name" value="SRAP"/>
    <property type="match status" value="1"/>
</dbReference>
<dbReference type="SUPFAM" id="SSF143081">
    <property type="entry name" value="BB1717-like"/>
    <property type="match status" value="1"/>
</dbReference>
<evidence type="ECO:0000256" key="8">
    <source>
        <dbReference type="RuleBase" id="RU364100"/>
    </source>
</evidence>
<dbReference type="RefSeq" id="WP_379057339.1">
    <property type="nucleotide sequence ID" value="NZ_JBHTKB010000002.1"/>
</dbReference>
<protein>
    <recommendedName>
        <fullName evidence="8">Abasic site processing protein</fullName>
        <ecNumber evidence="8">3.4.-.-</ecNumber>
    </recommendedName>
</protein>
<dbReference type="InterPro" id="IPR003738">
    <property type="entry name" value="SRAP"/>
</dbReference>
<keyword evidence="10" id="KW-1185">Reference proteome</keyword>
<evidence type="ECO:0000256" key="2">
    <source>
        <dbReference type="ARBA" id="ARBA00022670"/>
    </source>
</evidence>
<keyword evidence="7" id="KW-0456">Lyase</keyword>
<evidence type="ECO:0000313" key="10">
    <source>
        <dbReference type="Proteomes" id="UP001597128"/>
    </source>
</evidence>
<evidence type="ECO:0000256" key="5">
    <source>
        <dbReference type="ARBA" id="ARBA00023124"/>
    </source>
</evidence>
<proteinExistence type="inferred from homology"/>
<reference evidence="10" key="1">
    <citation type="journal article" date="2019" name="Int. J. Syst. Evol. Microbiol.">
        <title>The Global Catalogue of Microorganisms (GCM) 10K type strain sequencing project: providing services to taxonomists for standard genome sequencing and annotation.</title>
        <authorList>
            <consortium name="The Broad Institute Genomics Platform"/>
            <consortium name="The Broad Institute Genome Sequencing Center for Infectious Disease"/>
            <person name="Wu L."/>
            <person name="Ma J."/>
        </authorList>
    </citation>
    <scope>NUCLEOTIDE SEQUENCE [LARGE SCALE GENOMIC DNA]</scope>
    <source>
        <strain evidence="10">CCUG 58412</strain>
    </source>
</reference>
<dbReference type="InterPro" id="IPR036590">
    <property type="entry name" value="SRAP-like"/>
</dbReference>
<evidence type="ECO:0000313" key="9">
    <source>
        <dbReference type="EMBL" id="MFD0913872.1"/>
    </source>
</evidence>
<keyword evidence="6" id="KW-0238">DNA-binding</keyword>
<evidence type="ECO:0000256" key="7">
    <source>
        <dbReference type="ARBA" id="ARBA00023239"/>
    </source>
</evidence>
<keyword evidence="2 8" id="KW-0645">Protease</keyword>
<gene>
    <name evidence="9" type="ORF">ACFQ1Z_09970</name>
</gene>
<comment type="caution">
    <text evidence="9">The sequence shown here is derived from an EMBL/GenBank/DDBJ whole genome shotgun (WGS) entry which is preliminary data.</text>
</comment>
<dbReference type="EC" id="3.4.-.-" evidence="8"/>
<dbReference type="Gene3D" id="3.90.1680.10">
    <property type="entry name" value="SOS response associated peptidase-like"/>
    <property type="match status" value="1"/>
</dbReference>
<comment type="similarity">
    <text evidence="1 8">Belongs to the SOS response-associated peptidase family.</text>
</comment>
<dbReference type="Proteomes" id="UP001597128">
    <property type="component" value="Unassembled WGS sequence"/>
</dbReference>
<organism evidence="9 10">
    <name type="scientific">Methylophilus luteus</name>
    <dbReference type="NCBI Taxonomy" id="640108"/>
    <lineage>
        <taxon>Bacteria</taxon>
        <taxon>Pseudomonadati</taxon>
        <taxon>Pseudomonadota</taxon>
        <taxon>Betaproteobacteria</taxon>
        <taxon>Nitrosomonadales</taxon>
        <taxon>Methylophilaceae</taxon>
        <taxon>Methylophilus</taxon>
    </lineage>
</organism>
<keyword evidence="4 8" id="KW-0378">Hydrolase</keyword>
<dbReference type="PANTHER" id="PTHR13604:SF0">
    <property type="entry name" value="ABASIC SITE PROCESSING PROTEIN HMCES"/>
    <property type="match status" value="1"/>
</dbReference>
<accession>A0ABW3FBQ3</accession>
<evidence type="ECO:0000256" key="4">
    <source>
        <dbReference type="ARBA" id="ARBA00022801"/>
    </source>
</evidence>
<evidence type="ECO:0000256" key="1">
    <source>
        <dbReference type="ARBA" id="ARBA00008136"/>
    </source>
</evidence>
<keyword evidence="3" id="KW-0227">DNA damage</keyword>
<sequence>MCSNYEPIKHTQSNWVRNNLGCDLPESEWKEHVFKYYLAPFVFFEDGVTRCELGHFGLIPRWTDPEERSAFAQKTHNARTETVEIRKSYRSPWKQRRFGLVLADNFYEPLYDISGKRSKPTPIYRSDREPTAIASIYESFTDEATGEIIRSFSMLTVNADKHPLMSHFHKPNEEKRSVVVIEDRDLHNWLNATHEEARVLLKLSPNGYLDADLTEPNSNQLSIF</sequence>
<evidence type="ECO:0000256" key="3">
    <source>
        <dbReference type="ARBA" id="ARBA00022763"/>
    </source>
</evidence>
<evidence type="ECO:0000256" key="6">
    <source>
        <dbReference type="ARBA" id="ARBA00023125"/>
    </source>
</evidence>
<dbReference type="EMBL" id="JBHTKB010000002">
    <property type="protein sequence ID" value="MFD0913872.1"/>
    <property type="molecule type" value="Genomic_DNA"/>
</dbReference>
<keyword evidence="5" id="KW-0190">Covalent protein-DNA linkage</keyword>
<dbReference type="PANTHER" id="PTHR13604">
    <property type="entry name" value="DC12-RELATED"/>
    <property type="match status" value="1"/>
</dbReference>
<name>A0ABW3FBQ3_9PROT</name>